<dbReference type="OrthoDB" id="212062at2"/>
<evidence type="ECO:0000313" key="5">
    <source>
        <dbReference type="EMBL" id="TWT86690.1"/>
    </source>
</evidence>
<evidence type="ECO:0000256" key="3">
    <source>
        <dbReference type="ARBA" id="ARBA00023172"/>
    </source>
</evidence>
<dbReference type="InterPro" id="IPR050090">
    <property type="entry name" value="Tyrosine_recombinase_XerCD"/>
</dbReference>
<evidence type="ECO:0000256" key="2">
    <source>
        <dbReference type="ARBA" id="ARBA00023125"/>
    </source>
</evidence>
<gene>
    <name evidence="5" type="ORF">Mal64_35190</name>
</gene>
<proteinExistence type="inferred from homology"/>
<name>A0A5C5ZHT7_9BACT</name>
<dbReference type="InterPro" id="IPR002104">
    <property type="entry name" value="Integrase_catalytic"/>
</dbReference>
<dbReference type="Gene3D" id="1.10.150.130">
    <property type="match status" value="1"/>
</dbReference>
<dbReference type="GO" id="GO:0015074">
    <property type="term" value="P:DNA integration"/>
    <property type="evidence" value="ECO:0007669"/>
    <property type="project" value="InterPro"/>
</dbReference>
<dbReference type="PANTHER" id="PTHR30349">
    <property type="entry name" value="PHAGE INTEGRASE-RELATED"/>
    <property type="match status" value="1"/>
</dbReference>
<dbReference type="Pfam" id="PF00589">
    <property type="entry name" value="Phage_integrase"/>
    <property type="match status" value="1"/>
</dbReference>
<accession>A0A5C5ZHT7</accession>
<dbReference type="GO" id="GO:0003677">
    <property type="term" value="F:DNA binding"/>
    <property type="evidence" value="ECO:0007669"/>
    <property type="project" value="UniProtKB-KW"/>
</dbReference>
<dbReference type="AlphaFoldDB" id="A0A5C5ZHT7"/>
<dbReference type="EMBL" id="SJPQ01000004">
    <property type="protein sequence ID" value="TWT86690.1"/>
    <property type="molecule type" value="Genomic_DNA"/>
</dbReference>
<protein>
    <submittedName>
        <fullName evidence="5">Site-specific tyrosine recombinase XerC</fullName>
    </submittedName>
</protein>
<dbReference type="InterPro" id="IPR010998">
    <property type="entry name" value="Integrase_recombinase_N"/>
</dbReference>
<feature type="domain" description="Tyr recombinase" evidence="4">
    <location>
        <begin position="219"/>
        <end position="402"/>
    </location>
</feature>
<dbReference type="GO" id="GO:0006310">
    <property type="term" value="P:DNA recombination"/>
    <property type="evidence" value="ECO:0007669"/>
    <property type="project" value="UniProtKB-KW"/>
</dbReference>
<sequence length="410" mass="47231">MASLEIDPRSGRYRVRFRYAGQEYKRSLRTKSRPVAAASLGQVEEALRMIEMGLVELPQDVEEGAFIVSGARVRKARRQPSKVQTLDDLFRVYQAELPTGSKEPRTLAGERLHFKHLLRHLKPKTRLAAITPRTVQGYVELRSRDQYAKRSITPDTIKKEITTLRLVWNWAKRQEYVENPPPISHVIYPKRDEKPPFQTLAEIQRAVSGGKLSKAQEAALWESLFLTRPEVDRLLDHASKQAGLPFVYPMFVLVAHTGMRRSELLRAEKADFDFEGRTILVREKKRSRKHALSFRRVPMTNLLGRVFKQYFAEHPSGPYALTRDNDQPLTTDAADHFFEVALKGSAWQAVRGFHVFRHSFASNAMAEGIDQRMIDAWMGHQTEEMRQRYRHLAPTQQQAAIDAVYRDEAS</sequence>
<evidence type="ECO:0000259" key="4">
    <source>
        <dbReference type="PROSITE" id="PS51898"/>
    </source>
</evidence>
<reference evidence="5 6" key="1">
    <citation type="submission" date="2019-02" db="EMBL/GenBank/DDBJ databases">
        <title>Deep-cultivation of Planctomycetes and their phenomic and genomic characterization uncovers novel biology.</title>
        <authorList>
            <person name="Wiegand S."/>
            <person name="Jogler M."/>
            <person name="Boedeker C."/>
            <person name="Pinto D."/>
            <person name="Vollmers J."/>
            <person name="Rivas-Marin E."/>
            <person name="Kohn T."/>
            <person name="Peeters S.H."/>
            <person name="Heuer A."/>
            <person name="Rast P."/>
            <person name="Oberbeckmann S."/>
            <person name="Bunk B."/>
            <person name="Jeske O."/>
            <person name="Meyerdierks A."/>
            <person name="Storesund J.E."/>
            <person name="Kallscheuer N."/>
            <person name="Luecker S."/>
            <person name="Lage O.M."/>
            <person name="Pohl T."/>
            <person name="Merkel B.J."/>
            <person name="Hornburger P."/>
            <person name="Mueller R.-W."/>
            <person name="Bruemmer F."/>
            <person name="Labrenz M."/>
            <person name="Spormann A.M."/>
            <person name="Op Den Camp H."/>
            <person name="Overmann J."/>
            <person name="Amann R."/>
            <person name="Jetten M.S.M."/>
            <person name="Mascher T."/>
            <person name="Medema M.H."/>
            <person name="Devos D.P."/>
            <person name="Kaster A.-K."/>
            <person name="Ovreas L."/>
            <person name="Rohde M."/>
            <person name="Galperin M.Y."/>
            <person name="Jogler C."/>
        </authorList>
    </citation>
    <scope>NUCLEOTIDE SEQUENCE [LARGE SCALE GENOMIC DNA]</scope>
    <source>
        <strain evidence="5 6">Mal64</strain>
    </source>
</reference>
<keyword evidence="2" id="KW-0238">DNA-binding</keyword>
<keyword evidence="6" id="KW-1185">Reference proteome</keyword>
<dbReference type="PANTHER" id="PTHR30349:SF64">
    <property type="entry name" value="PROPHAGE INTEGRASE INTD-RELATED"/>
    <property type="match status" value="1"/>
</dbReference>
<comment type="caution">
    <text evidence="5">The sequence shown here is derived from an EMBL/GenBank/DDBJ whole genome shotgun (WGS) entry which is preliminary data.</text>
</comment>
<dbReference type="RefSeq" id="WP_146402680.1">
    <property type="nucleotide sequence ID" value="NZ_SJPQ01000004.1"/>
</dbReference>
<evidence type="ECO:0000313" key="6">
    <source>
        <dbReference type="Proteomes" id="UP000315440"/>
    </source>
</evidence>
<dbReference type="SUPFAM" id="SSF56349">
    <property type="entry name" value="DNA breaking-rejoining enzymes"/>
    <property type="match status" value="1"/>
</dbReference>
<dbReference type="Gene3D" id="1.10.443.10">
    <property type="entry name" value="Intergrase catalytic core"/>
    <property type="match status" value="1"/>
</dbReference>
<keyword evidence="3" id="KW-0233">DNA recombination</keyword>
<evidence type="ECO:0000256" key="1">
    <source>
        <dbReference type="ARBA" id="ARBA00008857"/>
    </source>
</evidence>
<dbReference type="InterPro" id="IPR011010">
    <property type="entry name" value="DNA_brk_join_enz"/>
</dbReference>
<comment type="similarity">
    <text evidence="1">Belongs to the 'phage' integrase family.</text>
</comment>
<dbReference type="Proteomes" id="UP000315440">
    <property type="component" value="Unassembled WGS sequence"/>
</dbReference>
<dbReference type="PROSITE" id="PS51898">
    <property type="entry name" value="TYR_RECOMBINASE"/>
    <property type="match status" value="1"/>
</dbReference>
<dbReference type="InterPro" id="IPR013762">
    <property type="entry name" value="Integrase-like_cat_sf"/>
</dbReference>
<organism evidence="5 6">
    <name type="scientific">Pseudobythopirellula maris</name>
    <dbReference type="NCBI Taxonomy" id="2527991"/>
    <lineage>
        <taxon>Bacteria</taxon>
        <taxon>Pseudomonadati</taxon>
        <taxon>Planctomycetota</taxon>
        <taxon>Planctomycetia</taxon>
        <taxon>Pirellulales</taxon>
        <taxon>Lacipirellulaceae</taxon>
        <taxon>Pseudobythopirellula</taxon>
    </lineage>
</organism>